<evidence type="ECO:0000313" key="2">
    <source>
        <dbReference type="Proteomes" id="UP000078540"/>
    </source>
</evidence>
<dbReference type="EMBL" id="KQ976681">
    <property type="protein sequence ID" value="KYM78156.1"/>
    <property type="molecule type" value="Genomic_DNA"/>
</dbReference>
<gene>
    <name evidence="1" type="ORF">ALC53_11351</name>
</gene>
<reference evidence="1 2" key="1">
    <citation type="submission" date="2015-09" db="EMBL/GenBank/DDBJ databases">
        <title>Atta colombica WGS genome.</title>
        <authorList>
            <person name="Nygaard S."/>
            <person name="Hu H."/>
            <person name="Boomsma J."/>
            <person name="Zhang G."/>
        </authorList>
    </citation>
    <scope>NUCLEOTIDE SEQUENCE [LARGE SCALE GENOMIC DNA]</scope>
    <source>
        <strain evidence="1">Treedump-2</strain>
        <tissue evidence="1">Whole body</tissue>
    </source>
</reference>
<sequence>KARAHRTNGDTSHAVSISADDIEADISQFVTIISRTMVLWNFLNYIHQE</sequence>
<name>A0A195B119_9HYME</name>
<feature type="non-terminal residue" evidence="1">
    <location>
        <position position="1"/>
    </location>
</feature>
<dbReference type="Proteomes" id="UP000078540">
    <property type="component" value="Unassembled WGS sequence"/>
</dbReference>
<keyword evidence="2" id="KW-1185">Reference proteome</keyword>
<proteinExistence type="predicted"/>
<evidence type="ECO:0000313" key="1">
    <source>
        <dbReference type="EMBL" id="KYM78156.1"/>
    </source>
</evidence>
<dbReference type="AlphaFoldDB" id="A0A195B119"/>
<accession>A0A195B119</accession>
<organism evidence="1 2">
    <name type="scientific">Atta colombica</name>
    <dbReference type="NCBI Taxonomy" id="520822"/>
    <lineage>
        <taxon>Eukaryota</taxon>
        <taxon>Metazoa</taxon>
        <taxon>Ecdysozoa</taxon>
        <taxon>Arthropoda</taxon>
        <taxon>Hexapoda</taxon>
        <taxon>Insecta</taxon>
        <taxon>Pterygota</taxon>
        <taxon>Neoptera</taxon>
        <taxon>Endopterygota</taxon>
        <taxon>Hymenoptera</taxon>
        <taxon>Apocrita</taxon>
        <taxon>Aculeata</taxon>
        <taxon>Formicoidea</taxon>
        <taxon>Formicidae</taxon>
        <taxon>Myrmicinae</taxon>
        <taxon>Atta</taxon>
    </lineage>
</organism>
<protein>
    <submittedName>
        <fullName evidence="1">Uncharacterized protein</fullName>
    </submittedName>
</protein>